<evidence type="ECO:0000313" key="1">
    <source>
        <dbReference type="EMBL" id="BBI91373.1"/>
    </source>
</evidence>
<gene>
    <name evidence="1" type="primary">insO</name>
    <name evidence="1" type="ORF">SSYIS1_05450</name>
</gene>
<dbReference type="Proteomes" id="UP000324392">
    <property type="component" value="Chromosome"/>
</dbReference>
<proteinExistence type="predicted"/>
<protein>
    <submittedName>
        <fullName evidence="1">Transposase IS3 group</fullName>
    </submittedName>
</protein>
<dbReference type="PANTHER" id="PTHR46889">
    <property type="entry name" value="TRANSPOSASE INSF FOR INSERTION SEQUENCE IS3B-RELATED"/>
    <property type="match status" value="1"/>
</dbReference>
<organism evidence="1 2">
    <name type="scientific">Serratia symbiotica</name>
    <dbReference type="NCBI Taxonomy" id="138074"/>
    <lineage>
        <taxon>Bacteria</taxon>
        <taxon>Pseudomonadati</taxon>
        <taxon>Pseudomonadota</taxon>
        <taxon>Gammaproteobacteria</taxon>
        <taxon>Enterobacterales</taxon>
        <taxon>Yersiniaceae</taxon>
        <taxon>Serratia</taxon>
    </lineage>
</organism>
<dbReference type="AlphaFoldDB" id="A0A455VE76"/>
<dbReference type="InterPro" id="IPR050900">
    <property type="entry name" value="Transposase_IS3/IS150/IS904"/>
</dbReference>
<name>A0A455VE76_9GAMM</name>
<sequence>MVTNKGVKLSRWRAPKQMKELNLISCQQPGHRYKKASKEHVEIPNYLERQFAVTEPNQVWCGDVTYI</sequence>
<evidence type="ECO:0000313" key="2">
    <source>
        <dbReference type="Proteomes" id="UP000324392"/>
    </source>
</evidence>
<dbReference type="EMBL" id="AP019531">
    <property type="protein sequence ID" value="BBI91373.1"/>
    <property type="molecule type" value="Genomic_DNA"/>
</dbReference>
<dbReference type="PANTHER" id="PTHR46889:SF4">
    <property type="entry name" value="TRANSPOSASE INSO FOR INSERTION SEQUENCE ELEMENT IS911B-RELATED"/>
    <property type="match status" value="1"/>
</dbReference>
<reference evidence="1 2" key="1">
    <citation type="submission" date="2019-03" db="EMBL/GenBank/DDBJ databases">
        <title>The genome sequence of Candidatus Serratia symbiotica strain IS.</title>
        <authorList>
            <person name="Nikoh N."/>
            <person name="Koga R."/>
            <person name="Oshima K."/>
            <person name="Hattori M."/>
            <person name="Fukatsu T."/>
        </authorList>
    </citation>
    <scope>NUCLEOTIDE SEQUENCE [LARGE SCALE GENOMIC DNA]</scope>
    <source>
        <strain evidence="1 2">IS</strain>
    </source>
</reference>
<accession>A0A455VE76</accession>